<dbReference type="EMBL" id="CP011509">
    <property type="protein sequence ID" value="AKJ05536.1"/>
    <property type="molecule type" value="Genomic_DNA"/>
</dbReference>
<reference evidence="2 4" key="2">
    <citation type="submission" date="2018-08" db="EMBL/GenBank/DDBJ databases">
        <title>Genomic Encyclopedia of Archaeal and Bacterial Type Strains, Phase II (KMG-II): from individual species to whole genera.</title>
        <authorList>
            <person name="Goeker M."/>
        </authorList>
    </citation>
    <scope>NUCLEOTIDE SEQUENCE [LARGE SCALE GENOMIC DNA]</scope>
    <source>
        <strain evidence="2 4">DSM 2261</strain>
    </source>
</reference>
<dbReference type="KEGG" id="age:AA314_07162"/>
<proteinExistence type="predicted"/>
<gene>
    <name evidence="1" type="ORF">AA314_07162</name>
    <name evidence="2" type="ORF">ATI61_102596</name>
</gene>
<accession>A0AAC8TIF2</accession>
<organism evidence="1 3">
    <name type="scientific">Archangium gephyra</name>
    <dbReference type="NCBI Taxonomy" id="48"/>
    <lineage>
        <taxon>Bacteria</taxon>
        <taxon>Pseudomonadati</taxon>
        <taxon>Myxococcota</taxon>
        <taxon>Myxococcia</taxon>
        <taxon>Myxococcales</taxon>
        <taxon>Cystobacterineae</taxon>
        <taxon>Archangiaceae</taxon>
        <taxon>Archangium</taxon>
    </lineage>
</organism>
<dbReference type="Proteomes" id="UP000256345">
    <property type="component" value="Unassembled WGS sequence"/>
</dbReference>
<name>A0AAC8TIF2_9BACT</name>
<dbReference type="Proteomes" id="UP000035579">
    <property type="component" value="Chromosome"/>
</dbReference>
<dbReference type="Gene3D" id="1.10.1740.10">
    <property type="match status" value="1"/>
</dbReference>
<dbReference type="InterPro" id="IPR013325">
    <property type="entry name" value="RNA_pol_sigma_r2"/>
</dbReference>
<evidence type="ECO:0000313" key="1">
    <source>
        <dbReference type="EMBL" id="AKJ05536.1"/>
    </source>
</evidence>
<evidence type="ECO:0000313" key="2">
    <source>
        <dbReference type="EMBL" id="REG36219.1"/>
    </source>
</evidence>
<dbReference type="GO" id="GO:0006352">
    <property type="term" value="P:DNA-templated transcription initiation"/>
    <property type="evidence" value="ECO:0007669"/>
    <property type="project" value="InterPro"/>
</dbReference>
<sequence length="209" mass="24276">MESSERQALEQRIQERCLRGDIEQAVRIALEGYGPEFLRLLGSILHDRELARDAYGIFSERLLLDLPDFRWECSFRTWAYQVARHVGYRLAHAAAARELPVSHGAFHDEVQPERSQTSPWLQTTVKARFRALREQLTPHEQTILMLRVDRRMSWSDVARAMATSDEERTPGAVNRRAAVLRQQFQRIKERLRELALEAELFSSSHPPVS</sequence>
<dbReference type="AlphaFoldDB" id="A0AAC8TIF2"/>
<dbReference type="RefSeq" id="WP_047859056.1">
    <property type="nucleotide sequence ID" value="NZ_CP011509.1"/>
</dbReference>
<dbReference type="GO" id="GO:0003700">
    <property type="term" value="F:DNA-binding transcription factor activity"/>
    <property type="evidence" value="ECO:0007669"/>
    <property type="project" value="InterPro"/>
</dbReference>
<protein>
    <submittedName>
        <fullName evidence="2">RNA polymerase sigma-70 factor (ECF subfamily)</fullName>
    </submittedName>
    <submittedName>
        <fullName evidence="1">RNA polymerase, sigma-24 subunit, ECF subfamily</fullName>
    </submittedName>
</protein>
<dbReference type="EMBL" id="QUMU01000002">
    <property type="protein sequence ID" value="REG36219.1"/>
    <property type="molecule type" value="Genomic_DNA"/>
</dbReference>
<dbReference type="SUPFAM" id="SSF88946">
    <property type="entry name" value="Sigma2 domain of RNA polymerase sigma factors"/>
    <property type="match status" value="1"/>
</dbReference>
<reference evidence="1 3" key="1">
    <citation type="submission" date="2015-05" db="EMBL/GenBank/DDBJ databases">
        <title>Genome assembly of Archangium gephyra DSM 2261.</title>
        <authorList>
            <person name="Sharma G."/>
            <person name="Subramanian S."/>
        </authorList>
    </citation>
    <scope>NUCLEOTIDE SEQUENCE [LARGE SCALE GENOMIC DNA]</scope>
    <source>
        <strain evidence="1 3">DSM 2261</strain>
    </source>
</reference>
<evidence type="ECO:0000313" key="4">
    <source>
        <dbReference type="Proteomes" id="UP000256345"/>
    </source>
</evidence>
<keyword evidence="4" id="KW-1185">Reference proteome</keyword>
<evidence type="ECO:0000313" key="3">
    <source>
        <dbReference type="Proteomes" id="UP000035579"/>
    </source>
</evidence>